<dbReference type="EMBL" id="MH673781">
    <property type="protein sequence ID" value="QEA68984.1"/>
    <property type="molecule type" value="mRNA"/>
</dbReference>
<dbReference type="CDD" id="cd03784">
    <property type="entry name" value="GT1_Gtf-like"/>
    <property type="match status" value="1"/>
</dbReference>
<dbReference type="FunFam" id="3.40.50.2000:FF:000060">
    <property type="entry name" value="Glycosyltransferase"/>
    <property type="match status" value="1"/>
</dbReference>
<dbReference type="PANTHER" id="PTHR48044:SF29">
    <property type="entry name" value="GLYCOSYLTRANSFERASE"/>
    <property type="match status" value="1"/>
</dbReference>
<comment type="pathway">
    <text evidence="1">Secondary metabolite biosynthesis; terpenoid biosynthesis.</text>
</comment>
<dbReference type="Pfam" id="PF00201">
    <property type="entry name" value="UDPGT"/>
    <property type="match status" value="1"/>
</dbReference>
<dbReference type="InterPro" id="IPR035595">
    <property type="entry name" value="UDP_glycos_trans_CS"/>
</dbReference>
<comment type="similarity">
    <text evidence="2 6">Belongs to the UDP-glycosyltransferase family.</text>
</comment>
<reference evidence="9" key="1">
    <citation type="journal article" date="2015" name="Metab. Eng.">
        <title>Production of bioactive ginsenosides Rh2 and Rg3 by metabolically engineered yeasts.</title>
        <authorList>
            <person name="Wang P."/>
            <person name="Wei Y."/>
            <person name="Fan Y."/>
            <person name="Liu Q."/>
            <person name="Wei W."/>
            <person name="Yang C."/>
            <person name="Zhang L."/>
            <person name="Zhao G."/>
            <person name="Yue J."/>
            <person name="Yan X."/>
            <person name="Zhou Z."/>
        </authorList>
    </citation>
    <scope>NUCLEOTIDE SEQUENCE</scope>
</reference>
<dbReference type="InterPro" id="IPR002213">
    <property type="entry name" value="UDP_glucos_trans"/>
</dbReference>
<evidence type="ECO:0000256" key="6">
    <source>
        <dbReference type="RuleBase" id="RU003718"/>
    </source>
</evidence>
<dbReference type="AlphaFoldDB" id="A0A0D5ZD60"/>
<dbReference type="PROSITE" id="PS00375">
    <property type="entry name" value="UDPGT"/>
    <property type="match status" value="1"/>
</dbReference>
<dbReference type="GO" id="GO:0008194">
    <property type="term" value="F:UDP-glycosyltransferase activity"/>
    <property type="evidence" value="ECO:0007669"/>
    <property type="project" value="InterPro"/>
</dbReference>
<sequence>MDIEKGRISIVMLPFLAHGHISPFFELAKHLSKRNCNIFLCSTPINLSSIKNRVSDKDSSASIKLVELHLPSSPDLPPHYHTTNGLPSHLMVPLRNAFETAAPTFSEILKTLNPDLLIYDFNPSWAPEIASSHNIPAVYFLTSAAATSSMGLHAFKNSGEKYPFPDFYDNSNITPEPPSADKMKLFHDFVACFKRSCDIILIKSFRELEGKYIDFLSTLSKKTLVPVGPLVQDPMGHDEDPKTGHLINWLDKRAESTVVFVCFGSEYFPSNEELEELAIGLEISMVSFILAVRFPEGEKKGILPEGFVQRVGDRGLVVEGWAPQARILGHSSTGGFVSHCGWSSIMESVKFGVPVIAMARHLDQPLNAKLAAEVGVGMEVMRDENGKYKREAIAEVIRKVVMEKNGEVMRRKARELSEKMKVKGEQEIGRAVEELVQICKKKKQHAQY</sequence>
<keyword evidence="3 6" id="KW-0328">Glycosyltransferase</keyword>
<dbReference type="EC" id="2.4.1.-" evidence="7"/>
<evidence type="ECO:0000256" key="3">
    <source>
        <dbReference type="ARBA" id="ARBA00022676"/>
    </source>
</evidence>
<dbReference type="Pfam" id="PF26168">
    <property type="entry name" value="Glyco_transf_N"/>
    <property type="match status" value="1"/>
</dbReference>
<dbReference type="UniPathway" id="UPA00213"/>
<accession>A0A0D5ZD60</accession>
<evidence type="ECO:0000256" key="5">
    <source>
        <dbReference type="ARBA" id="ARBA00023229"/>
    </source>
</evidence>
<dbReference type="SMR" id="A0A0D5ZD60"/>
<organism evidence="9">
    <name type="scientific">Panax ginseng</name>
    <name type="common">Korean ginseng</name>
    <dbReference type="NCBI Taxonomy" id="4054"/>
    <lineage>
        <taxon>Eukaryota</taxon>
        <taxon>Viridiplantae</taxon>
        <taxon>Streptophyta</taxon>
        <taxon>Embryophyta</taxon>
        <taxon>Tracheophyta</taxon>
        <taxon>Spermatophyta</taxon>
        <taxon>Magnoliopsida</taxon>
        <taxon>eudicotyledons</taxon>
        <taxon>Gunneridae</taxon>
        <taxon>Pentapetalae</taxon>
        <taxon>asterids</taxon>
        <taxon>campanulids</taxon>
        <taxon>Apiales</taxon>
        <taxon>Araliaceae</taxon>
        <taxon>Panax</taxon>
    </lineage>
</organism>
<keyword evidence="4 6" id="KW-0808">Transferase</keyword>
<reference evidence="10" key="2">
    <citation type="submission" date="2018-07" db="EMBL/GenBank/DDBJ databases">
        <title>Identification of four glycosyltransferase involved of panasenoside and ginsenoside biosynthesis in Panax ginseng.</title>
        <authorList>
            <person name="Yin Q."/>
        </authorList>
    </citation>
    <scope>NUCLEOTIDE SEQUENCE</scope>
</reference>
<dbReference type="PANTHER" id="PTHR48044">
    <property type="entry name" value="GLYCOSYLTRANSFERASE"/>
    <property type="match status" value="1"/>
</dbReference>
<dbReference type="EMBL" id="KM401912">
    <property type="protein sequence ID" value="AKA44580.1"/>
    <property type="molecule type" value="mRNA"/>
</dbReference>
<name>A0A0D5ZD60_PANGI</name>
<keyword evidence="5" id="KW-0414">Isoprene biosynthesis</keyword>
<evidence type="ECO:0000256" key="2">
    <source>
        <dbReference type="ARBA" id="ARBA00009995"/>
    </source>
</evidence>
<dbReference type="GO" id="GO:0016138">
    <property type="term" value="P:glycoside biosynthetic process"/>
    <property type="evidence" value="ECO:0007669"/>
    <property type="project" value="UniProtKB-ARBA"/>
</dbReference>
<protein>
    <recommendedName>
        <fullName evidence="7">Glycosyltransferase</fullName>
        <ecNumber evidence="7">2.4.1.-</ecNumber>
    </recommendedName>
</protein>
<feature type="domain" description="Glycosyltransferase N-terminal" evidence="8">
    <location>
        <begin position="8"/>
        <end position="230"/>
    </location>
</feature>
<evidence type="ECO:0000256" key="4">
    <source>
        <dbReference type="ARBA" id="ARBA00022679"/>
    </source>
</evidence>
<evidence type="ECO:0000256" key="1">
    <source>
        <dbReference type="ARBA" id="ARBA00004721"/>
    </source>
</evidence>
<evidence type="ECO:0000259" key="8">
    <source>
        <dbReference type="Pfam" id="PF26168"/>
    </source>
</evidence>
<dbReference type="GO" id="GO:0016114">
    <property type="term" value="P:terpenoid biosynthetic process"/>
    <property type="evidence" value="ECO:0007669"/>
    <property type="project" value="UniProtKB-UniPathway"/>
</dbReference>
<evidence type="ECO:0000256" key="7">
    <source>
        <dbReference type="RuleBase" id="RU362057"/>
    </source>
</evidence>
<proteinExistence type="evidence at transcript level"/>
<dbReference type="SUPFAM" id="SSF53756">
    <property type="entry name" value="UDP-Glycosyltransferase/glycogen phosphorylase"/>
    <property type="match status" value="1"/>
</dbReference>
<evidence type="ECO:0000313" key="9">
    <source>
        <dbReference type="EMBL" id="AKA44580.1"/>
    </source>
</evidence>
<evidence type="ECO:0000313" key="10">
    <source>
        <dbReference type="EMBL" id="QEA68984.1"/>
    </source>
</evidence>
<dbReference type="InterPro" id="IPR058980">
    <property type="entry name" value="Glyco_transf_N"/>
</dbReference>
<dbReference type="Gene3D" id="3.40.50.2000">
    <property type="entry name" value="Glycogen Phosphorylase B"/>
    <property type="match status" value="2"/>
</dbReference>